<evidence type="ECO:0000313" key="2">
    <source>
        <dbReference type="Proteomes" id="UP001150924"/>
    </source>
</evidence>
<keyword evidence="2" id="KW-1185">Reference proteome</keyword>
<reference evidence="1" key="1">
    <citation type="submission" date="2022-11" db="EMBL/GenBank/DDBJ databases">
        <title>Minimal conservation of predation-associated metabolite biosynthetic gene clusters underscores biosynthetic potential of Myxococcota including descriptions for ten novel species: Archangium lansinium sp. nov., Myxococcus landrumus sp. nov., Nannocystis bai.</title>
        <authorList>
            <person name="Ahearne A."/>
            <person name="Stevens C."/>
            <person name="Phillips K."/>
        </authorList>
    </citation>
    <scope>NUCLEOTIDE SEQUENCE</scope>
    <source>
        <strain evidence="1">Na p29</strain>
    </source>
</reference>
<evidence type="ECO:0000313" key="1">
    <source>
        <dbReference type="EMBL" id="MCY1008463.1"/>
    </source>
</evidence>
<dbReference type="Proteomes" id="UP001150924">
    <property type="component" value="Unassembled WGS sequence"/>
</dbReference>
<dbReference type="RefSeq" id="WP_267771094.1">
    <property type="nucleotide sequence ID" value="NZ_JAPNKE010000002.1"/>
</dbReference>
<organism evidence="1 2">
    <name type="scientific">Nannocystis pusilla</name>
    <dbReference type="NCBI Taxonomy" id="889268"/>
    <lineage>
        <taxon>Bacteria</taxon>
        <taxon>Pseudomonadati</taxon>
        <taxon>Myxococcota</taxon>
        <taxon>Polyangia</taxon>
        <taxon>Nannocystales</taxon>
        <taxon>Nannocystaceae</taxon>
        <taxon>Nannocystis</taxon>
    </lineage>
</organism>
<sequence length="62" mass="6706">MPEKVLARPVLVKGDARLRIPCAAVGELDAAVLADAAALTATLQSLRARHGFGRAWRRRRSV</sequence>
<gene>
    <name evidence="1" type="ORF">OV079_23475</name>
</gene>
<protein>
    <submittedName>
        <fullName evidence="1">Uncharacterized protein</fullName>
    </submittedName>
</protein>
<dbReference type="AlphaFoldDB" id="A0A9X3EZD2"/>
<comment type="caution">
    <text evidence="1">The sequence shown here is derived from an EMBL/GenBank/DDBJ whole genome shotgun (WGS) entry which is preliminary data.</text>
</comment>
<accession>A0A9X3EZD2</accession>
<proteinExistence type="predicted"/>
<name>A0A9X3EZD2_9BACT</name>
<dbReference type="EMBL" id="JAPNKE010000002">
    <property type="protein sequence ID" value="MCY1008463.1"/>
    <property type="molecule type" value="Genomic_DNA"/>
</dbReference>